<dbReference type="InterPro" id="IPR051269">
    <property type="entry name" value="Fe-S_cluster_ET"/>
</dbReference>
<dbReference type="Pfam" id="PF13459">
    <property type="entry name" value="Fer4_15"/>
    <property type="match status" value="1"/>
</dbReference>
<evidence type="ECO:0000256" key="5">
    <source>
        <dbReference type="ARBA" id="ARBA00023004"/>
    </source>
</evidence>
<keyword evidence="6" id="KW-0411">Iron-sulfur</keyword>
<comment type="caution">
    <text evidence="8">The sequence shown here is derived from an EMBL/GenBank/DDBJ whole genome shotgun (WGS) entry which is preliminary data.</text>
</comment>
<keyword evidence="9" id="KW-1185">Reference proteome</keyword>
<keyword evidence="2" id="KW-0813">Transport</keyword>
<evidence type="ECO:0000313" key="9">
    <source>
        <dbReference type="Proteomes" id="UP001336020"/>
    </source>
</evidence>
<accession>A0ABU7LGS3</accession>
<dbReference type="RefSeq" id="WP_330135937.1">
    <property type="nucleotide sequence ID" value="NZ_JAUTXY010000014.1"/>
</dbReference>
<comment type="cofactor">
    <cofactor evidence="1">
        <name>[3Fe-4S] cluster</name>
        <dbReference type="ChEBI" id="CHEBI:21137"/>
    </cofactor>
</comment>
<keyword evidence="3" id="KW-0479">Metal-binding</keyword>
<proteinExistence type="predicted"/>
<dbReference type="PANTHER" id="PTHR36923">
    <property type="entry name" value="FERREDOXIN"/>
    <property type="match status" value="1"/>
</dbReference>
<evidence type="ECO:0000256" key="3">
    <source>
        <dbReference type="ARBA" id="ARBA00022723"/>
    </source>
</evidence>
<dbReference type="Proteomes" id="UP001336020">
    <property type="component" value="Unassembled WGS sequence"/>
</dbReference>
<evidence type="ECO:0000313" key="8">
    <source>
        <dbReference type="EMBL" id="MEE2060759.1"/>
    </source>
</evidence>
<evidence type="ECO:0000256" key="1">
    <source>
        <dbReference type="ARBA" id="ARBA00001927"/>
    </source>
</evidence>
<protein>
    <submittedName>
        <fullName evidence="8">Ferredoxin</fullName>
    </submittedName>
</protein>
<name>A0ABU7LGS3_9NOCA</name>
<reference evidence="8 9" key="1">
    <citation type="submission" date="2023-07" db="EMBL/GenBank/DDBJ databases">
        <authorList>
            <person name="Girao M."/>
            <person name="Carvalho M.F."/>
        </authorList>
    </citation>
    <scope>NUCLEOTIDE SEQUENCE [LARGE SCALE GENOMIC DNA]</scope>
    <source>
        <strain evidence="8 9">YIM65754</strain>
    </source>
</reference>
<dbReference type="Gene3D" id="3.30.70.20">
    <property type="match status" value="1"/>
</dbReference>
<dbReference type="SUPFAM" id="SSF54862">
    <property type="entry name" value="4Fe-4S ferredoxins"/>
    <property type="match status" value="1"/>
</dbReference>
<sequence length="68" mass="7225">MTELIADLGKCQGYANCVVSAPDIFDLDDNGKVVLLATDVGPARENEALDAVRSCPATALTMKRNNND</sequence>
<keyword evidence="5" id="KW-0408">Iron</keyword>
<evidence type="ECO:0000256" key="6">
    <source>
        <dbReference type="ARBA" id="ARBA00023014"/>
    </source>
</evidence>
<organism evidence="8 9">
    <name type="scientific">Rhodococcus artemisiae</name>
    <dbReference type="NCBI Taxonomy" id="714159"/>
    <lineage>
        <taxon>Bacteria</taxon>
        <taxon>Bacillati</taxon>
        <taxon>Actinomycetota</taxon>
        <taxon>Actinomycetes</taxon>
        <taxon>Mycobacteriales</taxon>
        <taxon>Nocardiaceae</taxon>
        <taxon>Rhodococcus</taxon>
    </lineage>
</organism>
<keyword evidence="7" id="KW-0003">3Fe-4S</keyword>
<evidence type="ECO:0000256" key="7">
    <source>
        <dbReference type="ARBA" id="ARBA00023291"/>
    </source>
</evidence>
<evidence type="ECO:0000256" key="2">
    <source>
        <dbReference type="ARBA" id="ARBA00022448"/>
    </source>
</evidence>
<dbReference type="PANTHER" id="PTHR36923:SF3">
    <property type="entry name" value="FERREDOXIN"/>
    <property type="match status" value="1"/>
</dbReference>
<keyword evidence="4" id="KW-0249">Electron transport</keyword>
<gene>
    <name evidence="8" type="ORF">Q7514_24880</name>
</gene>
<evidence type="ECO:0000256" key="4">
    <source>
        <dbReference type="ARBA" id="ARBA00022982"/>
    </source>
</evidence>
<dbReference type="EMBL" id="JAUTXY010000014">
    <property type="protein sequence ID" value="MEE2060759.1"/>
    <property type="molecule type" value="Genomic_DNA"/>
</dbReference>